<keyword evidence="3" id="KW-1185">Reference proteome</keyword>
<feature type="compositionally biased region" description="Basic and acidic residues" evidence="1">
    <location>
        <begin position="51"/>
        <end position="70"/>
    </location>
</feature>
<gene>
    <name evidence="2" type="ORF">DILT_LOCUS5236</name>
</gene>
<organism evidence="2 3">
    <name type="scientific">Dibothriocephalus latus</name>
    <name type="common">Fish tapeworm</name>
    <name type="synonym">Diphyllobothrium latum</name>
    <dbReference type="NCBI Taxonomy" id="60516"/>
    <lineage>
        <taxon>Eukaryota</taxon>
        <taxon>Metazoa</taxon>
        <taxon>Spiralia</taxon>
        <taxon>Lophotrochozoa</taxon>
        <taxon>Platyhelminthes</taxon>
        <taxon>Cestoda</taxon>
        <taxon>Eucestoda</taxon>
        <taxon>Diphyllobothriidea</taxon>
        <taxon>Diphyllobothriidae</taxon>
        <taxon>Dibothriocephalus</taxon>
    </lineage>
</organism>
<protein>
    <submittedName>
        <fullName evidence="2">Uncharacterized protein</fullName>
    </submittedName>
</protein>
<name>A0A3P7KWJ3_DIBLA</name>
<feature type="compositionally biased region" description="Acidic residues" evidence="1">
    <location>
        <begin position="76"/>
        <end position="85"/>
    </location>
</feature>
<reference evidence="2 3" key="1">
    <citation type="submission" date="2018-11" db="EMBL/GenBank/DDBJ databases">
        <authorList>
            <consortium name="Pathogen Informatics"/>
        </authorList>
    </citation>
    <scope>NUCLEOTIDE SEQUENCE [LARGE SCALE GENOMIC DNA]</scope>
</reference>
<accession>A0A3P7KWJ3</accession>
<dbReference type="EMBL" id="UYRU01046997">
    <property type="protein sequence ID" value="VDN09405.1"/>
    <property type="molecule type" value="Genomic_DNA"/>
</dbReference>
<proteinExistence type="predicted"/>
<dbReference type="Proteomes" id="UP000281553">
    <property type="component" value="Unassembled WGS sequence"/>
</dbReference>
<evidence type="ECO:0000313" key="3">
    <source>
        <dbReference type="Proteomes" id="UP000281553"/>
    </source>
</evidence>
<sequence>MQGPETDVEQQTKESWSELVSAHQKRKAEQLLRESKLAQLDQEDSQRQAARSHDGSGKGEEQSSDKRDDECTWGIDVDESQDDGEMGVSMLGLGLEGGSCLSHESSYAEDPKRALKNYFDREGFDPPQYDFVEGRFGQKNCRIE</sequence>
<evidence type="ECO:0000313" key="2">
    <source>
        <dbReference type="EMBL" id="VDN09405.1"/>
    </source>
</evidence>
<feature type="compositionally biased region" description="Basic and acidic residues" evidence="1">
    <location>
        <begin position="27"/>
        <end position="36"/>
    </location>
</feature>
<dbReference type="OrthoDB" id="433755at2759"/>
<feature type="region of interest" description="Disordered" evidence="1">
    <location>
        <begin position="1"/>
        <end position="91"/>
    </location>
</feature>
<evidence type="ECO:0000256" key="1">
    <source>
        <dbReference type="SAM" id="MobiDB-lite"/>
    </source>
</evidence>
<dbReference type="AlphaFoldDB" id="A0A3P7KWJ3"/>